<feature type="compositionally biased region" description="Acidic residues" evidence="1">
    <location>
        <begin position="753"/>
        <end position="763"/>
    </location>
</feature>
<feature type="compositionally biased region" description="Polar residues" evidence="1">
    <location>
        <begin position="369"/>
        <end position="386"/>
    </location>
</feature>
<feature type="region of interest" description="Disordered" evidence="1">
    <location>
        <begin position="250"/>
        <end position="462"/>
    </location>
</feature>
<evidence type="ECO:0000256" key="1">
    <source>
        <dbReference type="SAM" id="MobiDB-lite"/>
    </source>
</evidence>
<feature type="compositionally biased region" description="Pro residues" evidence="1">
    <location>
        <begin position="284"/>
        <end position="297"/>
    </location>
</feature>
<name>G0S5D4_CHATD</name>
<evidence type="ECO:0000313" key="2">
    <source>
        <dbReference type="EMBL" id="EGS20607.1"/>
    </source>
</evidence>
<reference evidence="2 3" key="1">
    <citation type="journal article" date="2011" name="Cell">
        <title>Insight into structure and assembly of the nuclear pore complex by utilizing the genome of a eukaryotic thermophile.</title>
        <authorList>
            <person name="Amlacher S."/>
            <person name="Sarges P."/>
            <person name="Flemming D."/>
            <person name="van Noort V."/>
            <person name="Kunze R."/>
            <person name="Devos D.P."/>
            <person name="Arumugam M."/>
            <person name="Bork P."/>
            <person name="Hurt E."/>
        </authorList>
    </citation>
    <scope>NUCLEOTIDE SEQUENCE [LARGE SCALE GENOMIC DNA]</scope>
    <source>
        <strain evidence="3">DSM 1495 / CBS 144.50 / IMI 039719</strain>
    </source>
</reference>
<dbReference type="Proteomes" id="UP000008066">
    <property type="component" value="Unassembled WGS sequence"/>
</dbReference>
<gene>
    <name evidence="2" type="ORF">CTHT_0024410</name>
</gene>
<feature type="region of interest" description="Disordered" evidence="1">
    <location>
        <begin position="1"/>
        <end position="57"/>
    </location>
</feature>
<feature type="region of interest" description="Disordered" evidence="1">
    <location>
        <begin position="633"/>
        <end position="687"/>
    </location>
</feature>
<feature type="compositionally biased region" description="Basic residues" evidence="1">
    <location>
        <begin position="433"/>
        <end position="443"/>
    </location>
</feature>
<sequence>MPPYLFDPNQGLAYPTSGDMWNGEPDGIYPRRRRGPPNPPNSPNRRPGFIPNSLSSYIPPANSTAGLGPLNINRPNSVDGSFDARVLYGDRIANEIARLITQGQNRIGNPSGNSIPQLSGGAVPPIQHRDALRGLRFGDPPTPDDDGNMRPRADASLESSLNLFALLARNGFNRWPGVGQNPQPGMAPPIGPLGTISHTSGPAIPPSMIPSGIFPHGAGPPGSVPPGPTPPGAVPSGTAPFGVALAAIPMGAAPPGNPPPDTVPPAFGPPPGNPNIQRPMPAAGAPPPPPGPVPPPRWRLSDFDPELFPPREWNPNSLNAPRTQTADSQRPAPSGSRLGHRSLPSGSGPSLGRPLPRRYDPSNDRLLGGQSSNSIYHPSVRGNPSVSRDLDPTAPPFMPIIRRYFNGTEPASSSHARQGPPPLRSPSSPNFRSGRRSRGRNRNRVNGARNGNNDDNHETRRRRIQEDRDIRRRRRRRRRRRHAWRREALNLVNELQECGNRLSRVAGNEDGRLDRIMQRLNVLEEQARHWFIESSSSEPAGSRTESSAQLDDDLDAVMAAAEPVSEPEKPANDATEEAAHNPAELERGLEQESTSAAMEVVAPPGRGSHFCPIQERLSSGDGDDRGFVSITIRENENGELEVIENSSTGESDNENSEDSAEWIYVEPSSTNNSDDDMEWPQASDPSGDLVRYIINNEDDTLSWIDWRSVGSVSDLLSGLVSAASTRLNSGVQSRAEPASREGSPVGSLRAEYGDEEEREEDEVMSSPPTGLGILFVPERQMAKSELSGTPKIVLP</sequence>
<dbReference type="RefSeq" id="XP_006692903.1">
    <property type="nucleotide sequence ID" value="XM_006692840.1"/>
</dbReference>
<evidence type="ECO:0000313" key="3">
    <source>
        <dbReference type="Proteomes" id="UP000008066"/>
    </source>
</evidence>
<dbReference type="KEGG" id="cthr:CTHT_0024410"/>
<feature type="compositionally biased region" description="Basic and acidic residues" evidence="1">
    <location>
        <begin position="452"/>
        <end position="462"/>
    </location>
</feature>
<feature type="region of interest" description="Disordered" evidence="1">
    <location>
        <begin position="215"/>
        <end position="238"/>
    </location>
</feature>
<feature type="compositionally biased region" description="Pro residues" evidence="1">
    <location>
        <begin position="222"/>
        <end position="233"/>
    </location>
</feature>
<keyword evidence="3" id="KW-1185">Reference proteome</keyword>
<dbReference type="HOGENOM" id="CLU_353357_0_0_1"/>
<feature type="compositionally biased region" description="Low complexity" evidence="1">
    <location>
        <begin position="334"/>
        <end position="354"/>
    </location>
</feature>
<feature type="compositionally biased region" description="Acidic residues" evidence="1">
    <location>
        <begin position="651"/>
        <end position="660"/>
    </location>
</feature>
<feature type="compositionally biased region" description="Pro residues" evidence="1">
    <location>
        <begin position="255"/>
        <end position="273"/>
    </location>
</feature>
<feature type="compositionally biased region" description="Basic and acidic residues" evidence="1">
    <location>
        <begin position="566"/>
        <end position="590"/>
    </location>
</feature>
<dbReference type="GeneID" id="18256479"/>
<proteinExistence type="predicted"/>
<feature type="region of interest" description="Disordered" evidence="1">
    <location>
        <begin position="133"/>
        <end position="152"/>
    </location>
</feature>
<dbReference type="AlphaFoldDB" id="G0S5D4"/>
<organism evidence="3">
    <name type="scientific">Chaetomium thermophilum (strain DSM 1495 / CBS 144.50 / IMI 039719)</name>
    <name type="common">Thermochaetoides thermophila</name>
    <dbReference type="NCBI Taxonomy" id="759272"/>
    <lineage>
        <taxon>Eukaryota</taxon>
        <taxon>Fungi</taxon>
        <taxon>Dikarya</taxon>
        <taxon>Ascomycota</taxon>
        <taxon>Pezizomycotina</taxon>
        <taxon>Sordariomycetes</taxon>
        <taxon>Sordariomycetidae</taxon>
        <taxon>Sordariales</taxon>
        <taxon>Chaetomiaceae</taxon>
        <taxon>Thermochaetoides</taxon>
    </lineage>
</organism>
<feature type="region of interest" description="Disordered" evidence="1">
    <location>
        <begin position="561"/>
        <end position="596"/>
    </location>
</feature>
<protein>
    <submittedName>
        <fullName evidence="2">Uncharacterized protein</fullName>
    </submittedName>
</protein>
<feature type="region of interest" description="Disordered" evidence="1">
    <location>
        <begin position="726"/>
        <end position="772"/>
    </location>
</feature>
<feature type="compositionally biased region" description="Polar residues" evidence="1">
    <location>
        <begin position="314"/>
        <end position="328"/>
    </location>
</feature>
<dbReference type="EMBL" id="GL988041">
    <property type="protein sequence ID" value="EGS20607.1"/>
    <property type="molecule type" value="Genomic_DNA"/>
</dbReference>
<accession>G0S5D4</accession>